<dbReference type="InterPro" id="IPR019489">
    <property type="entry name" value="Clp_ATPase_C"/>
</dbReference>
<reference evidence="11 12" key="1">
    <citation type="journal article" date="2015" name="Nature">
        <title>rRNA introns, odd ribosomes, and small enigmatic genomes across a large radiation of phyla.</title>
        <authorList>
            <person name="Brown C.T."/>
            <person name="Hug L.A."/>
            <person name="Thomas B.C."/>
            <person name="Sharon I."/>
            <person name="Castelle C.J."/>
            <person name="Singh A."/>
            <person name="Wilkins M.J."/>
            <person name="Williams K.H."/>
            <person name="Banfield J.F."/>
        </authorList>
    </citation>
    <scope>NUCLEOTIDE SEQUENCE [LARGE SCALE GENOMIC DNA]</scope>
</reference>
<evidence type="ECO:0000256" key="8">
    <source>
        <dbReference type="SAM" id="Coils"/>
    </source>
</evidence>
<dbReference type="SMART" id="SM00382">
    <property type="entry name" value="AAA"/>
    <property type="match status" value="2"/>
</dbReference>
<keyword evidence="5 7" id="KW-0143">Chaperone</keyword>
<dbReference type="AlphaFoldDB" id="A0A0G1DB44"/>
<dbReference type="InterPro" id="IPR018368">
    <property type="entry name" value="ClpA/B_CS1"/>
</dbReference>
<dbReference type="PANTHER" id="PTHR11638">
    <property type="entry name" value="ATP-DEPENDENT CLP PROTEASE"/>
    <property type="match status" value="1"/>
</dbReference>
<keyword evidence="8" id="KW-0175">Coiled coil</keyword>
<evidence type="ECO:0000256" key="1">
    <source>
        <dbReference type="ARBA" id="ARBA00008675"/>
    </source>
</evidence>
<dbReference type="InterPro" id="IPR028299">
    <property type="entry name" value="ClpA/B_CS2"/>
</dbReference>
<dbReference type="GO" id="GO:0005737">
    <property type="term" value="C:cytoplasm"/>
    <property type="evidence" value="ECO:0007669"/>
    <property type="project" value="TreeGrafter"/>
</dbReference>
<protein>
    <submittedName>
        <fullName evidence="11">ATP-dependent chaperone ClpB</fullName>
    </submittedName>
</protein>
<dbReference type="Pfam" id="PF07724">
    <property type="entry name" value="AAA_2"/>
    <property type="match status" value="1"/>
</dbReference>
<dbReference type="PANTHER" id="PTHR11638:SF18">
    <property type="entry name" value="HEAT SHOCK PROTEIN 104"/>
    <property type="match status" value="1"/>
</dbReference>
<keyword evidence="3 7" id="KW-0547">Nucleotide-binding</keyword>
<comment type="subunit">
    <text evidence="6">Homohexamer. The oligomerization is ATP-dependent.</text>
</comment>
<dbReference type="Pfam" id="PF17871">
    <property type="entry name" value="AAA_lid_9"/>
    <property type="match status" value="1"/>
</dbReference>
<gene>
    <name evidence="11" type="ORF">UV68_C0001G0040</name>
</gene>
<dbReference type="Pfam" id="PF10431">
    <property type="entry name" value="ClpB_D2-small"/>
    <property type="match status" value="1"/>
</dbReference>
<evidence type="ECO:0000256" key="5">
    <source>
        <dbReference type="ARBA" id="ARBA00023186"/>
    </source>
</evidence>
<evidence type="ECO:0000256" key="6">
    <source>
        <dbReference type="ARBA" id="ARBA00026057"/>
    </source>
</evidence>
<accession>A0A0G1DB44</accession>
<feature type="coiled-coil region" evidence="8">
    <location>
        <begin position="325"/>
        <end position="352"/>
    </location>
</feature>
<dbReference type="PROSITE" id="PS00871">
    <property type="entry name" value="CLPAB_2"/>
    <property type="match status" value="1"/>
</dbReference>
<dbReference type="EMBL" id="LCFK01000001">
    <property type="protein sequence ID" value="KKS94899.1"/>
    <property type="molecule type" value="Genomic_DNA"/>
</dbReference>
<dbReference type="InterPro" id="IPR003593">
    <property type="entry name" value="AAA+_ATPase"/>
</dbReference>
<dbReference type="InterPro" id="IPR050130">
    <property type="entry name" value="ClpA_ClpB"/>
</dbReference>
<dbReference type="CDD" id="cd00009">
    <property type="entry name" value="AAA"/>
    <property type="match status" value="1"/>
</dbReference>
<evidence type="ECO:0000256" key="4">
    <source>
        <dbReference type="ARBA" id="ARBA00022840"/>
    </source>
</evidence>
<dbReference type="InterPro" id="IPR027417">
    <property type="entry name" value="P-loop_NTPase"/>
</dbReference>
<dbReference type="Pfam" id="PF00004">
    <property type="entry name" value="AAA"/>
    <property type="match status" value="1"/>
</dbReference>
<dbReference type="GO" id="GO:0005524">
    <property type="term" value="F:ATP binding"/>
    <property type="evidence" value="ECO:0007669"/>
    <property type="project" value="UniProtKB-KW"/>
</dbReference>
<comment type="similarity">
    <text evidence="1 7">Belongs to the ClpA/ClpB family.</text>
</comment>
<dbReference type="InterPro" id="IPR041546">
    <property type="entry name" value="ClpA/ClpB_AAA_lid"/>
</dbReference>
<name>A0A0G1DB44_9BACT</name>
<dbReference type="PRINTS" id="PR00300">
    <property type="entry name" value="CLPPROTEASEA"/>
</dbReference>
<feature type="domain" description="AAA+ ATPase" evidence="9">
    <location>
        <begin position="453"/>
        <end position="592"/>
    </location>
</feature>
<dbReference type="Proteomes" id="UP000033980">
    <property type="component" value="Unassembled WGS sequence"/>
</dbReference>
<dbReference type="InterPro" id="IPR001270">
    <property type="entry name" value="ClpA/B"/>
</dbReference>
<dbReference type="PATRIC" id="fig|1618390.3.peg.40"/>
<dbReference type="GO" id="GO:0034605">
    <property type="term" value="P:cellular response to heat"/>
    <property type="evidence" value="ECO:0007669"/>
    <property type="project" value="TreeGrafter"/>
</dbReference>
<feature type="coiled-coil region" evidence="8">
    <location>
        <begin position="265"/>
        <end position="299"/>
    </location>
</feature>
<keyword evidence="4 7" id="KW-0067">ATP-binding</keyword>
<sequence length="710" mass="79738">MENPFESHDEGKLLEKFTVNLTAKAKAHKLDPVIGRDMEIRRVMQVLSRRTKNNPVLIGDPGVGKTALVEGLANRIADGDVPDSIKNKDLLVLDMASILAGSAFRGEFEKRMKGIVDEVRKGEGQYILFIDELHTLVGAGAGEGAVDAANILKPALARGELHLIGATTIDEYRKHIEKDAALERRFQPILVEEPSQEDAIAILRGIKEKYELHHGLRISDDALVSAVTLSVRYLPDRFLPDKAIDLVDEAASALKIEIESMPAELDLVKRKITQIDIELAALKKENSETAKSRRALLEKEREDKKIVATKIEEAWKKQKGIIEEINKIQAEIDQTKIKLDVAEKEIRLEEAAQLKYGTLPKLQEKFDEKQQNWKAIKPEDRVLQLEVDTEDIAKVISRWAGIPVTRLLDSETSKLIHLEDDMTKHVVGQDKAIKAVASAIRRSRAGISDEDRPIASFLFLGPTGVGKTETAKTLARELFNDEKALIRIDMTEYTESHSIARLIGAPPGYVGYDEGGQLTEAVRRRPYSVILFDEIEKAHPQIFSAFLQILDDGRLTDGQGHTVNFKNTIIIMTSNLGGGFVVDDNMDEADIEAKMFETLRENFRPEFLNRIDQIITFRRLGKEEVDKIVGIQLSELSRRLTNKGFNITFDKSVKDYVSLFGFDKIYGARPVKRVIQNKIEDELAMQIIEGKLKHETNIAVSIKNGHLEIK</sequence>
<dbReference type="InterPro" id="IPR003959">
    <property type="entry name" value="ATPase_AAA_core"/>
</dbReference>
<dbReference type="Gene3D" id="1.10.8.60">
    <property type="match status" value="1"/>
</dbReference>
<comment type="caution">
    <text evidence="11">The sequence shown here is derived from an EMBL/GenBank/DDBJ whole genome shotgun (WGS) entry which is preliminary data.</text>
</comment>
<feature type="domain" description="Clp ATPase C-terminal" evidence="10">
    <location>
        <begin position="620"/>
        <end position="709"/>
    </location>
</feature>
<evidence type="ECO:0000256" key="7">
    <source>
        <dbReference type="RuleBase" id="RU004432"/>
    </source>
</evidence>
<evidence type="ECO:0000256" key="3">
    <source>
        <dbReference type="ARBA" id="ARBA00022741"/>
    </source>
</evidence>
<evidence type="ECO:0000313" key="11">
    <source>
        <dbReference type="EMBL" id="KKS94899.1"/>
    </source>
</evidence>
<evidence type="ECO:0000259" key="10">
    <source>
        <dbReference type="SMART" id="SM01086"/>
    </source>
</evidence>
<dbReference type="FunFam" id="3.40.50.300:FF:000120">
    <property type="entry name" value="ATP-dependent chaperone ClpB"/>
    <property type="match status" value="1"/>
</dbReference>
<dbReference type="GO" id="GO:0016887">
    <property type="term" value="F:ATP hydrolysis activity"/>
    <property type="evidence" value="ECO:0007669"/>
    <property type="project" value="InterPro"/>
</dbReference>
<dbReference type="FunFam" id="3.40.50.300:FF:000010">
    <property type="entry name" value="Chaperone clpB 1, putative"/>
    <property type="match status" value="1"/>
</dbReference>
<proteinExistence type="inferred from homology"/>
<evidence type="ECO:0000256" key="2">
    <source>
        <dbReference type="ARBA" id="ARBA00022737"/>
    </source>
</evidence>
<organism evidence="11 12">
    <name type="scientific">Candidatus Collierbacteria bacterium GW2011_GWC2_43_12</name>
    <dbReference type="NCBI Taxonomy" id="1618390"/>
    <lineage>
        <taxon>Bacteria</taxon>
        <taxon>Candidatus Collieribacteriota</taxon>
    </lineage>
</organism>
<evidence type="ECO:0000313" key="12">
    <source>
        <dbReference type="Proteomes" id="UP000033980"/>
    </source>
</evidence>
<dbReference type="CDD" id="cd19499">
    <property type="entry name" value="RecA-like_ClpB_Hsp104-like"/>
    <property type="match status" value="1"/>
</dbReference>
<dbReference type="PROSITE" id="PS00870">
    <property type="entry name" value="CLPAB_1"/>
    <property type="match status" value="1"/>
</dbReference>
<feature type="domain" description="AAA+ ATPase" evidence="9">
    <location>
        <begin position="51"/>
        <end position="196"/>
    </location>
</feature>
<dbReference type="SUPFAM" id="SSF52540">
    <property type="entry name" value="P-loop containing nucleoside triphosphate hydrolases"/>
    <property type="match status" value="2"/>
</dbReference>
<evidence type="ECO:0000259" key="9">
    <source>
        <dbReference type="SMART" id="SM00382"/>
    </source>
</evidence>
<dbReference type="Gene3D" id="3.40.50.300">
    <property type="entry name" value="P-loop containing nucleotide triphosphate hydrolases"/>
    <property type="match status" value="3"/>
</dbReference>
<dbReference type="FunFam" id="3.40.50.300:FF:000025">
    <property type="entry name" value="ATP-dependent Clp protease subunit"/>
    <property type="match status" value="1"/>
</dbReference>
<keyword evidence="2" id="KW-0677">Repeat</keyword>
<dbReference type="SMART" id="SM01086">
    <property type="entry name" value="ClpB_D2-small"/>
    <property type="match status" value="1"/>
</dbReference>